<evidence type="ECO:0000256" key="3">
    <source>
        <dbReference type="ARBA" id="ARBA00022691"/>
    </source>
</evidence>
<dbReference type="AlphaFoldDB" id="A0AAE9GWR9"/>
<keyword evidence="2 4" id="KW-0808">Transferase</keyword>
<accession>A0AAE9GWR9</accession>
<comment type="similarity">
    <text evidence="4">Belongs to the class I-like SAM-binding methyltransferase superfamily. RNA M5U methyltransferase family.</text>
</comment>
<dbReference type="InterPro" id="IPR010280">
    <property type="entry name" value="U5_MeTrfase_fam"/>
</dbReference>
<evidence type="ECO:0000313" key="5">
    <source>
        <dbReference type="EMBL" id="UOO79123.1"/>
    </source>
</evidence>
<feature type="binding site" evidence="4">
    <location>
        <position position="19"/>
    </location>
    <ligand>
        <name>S-adenosyl-L-methionine</name>
        <dbReference type="ChEBI" id="CHEBI:59789"/>
    </ligand>
</feature>
<organism evidence="5 6">
    <name type="scientific">Uruburuella suis</name>
    <dbReference type="NCBI Taxonomy" id="252130"/>
    <lineage>
        <taxon>Bacteria</taxon>
        <taxon>Pseudomonadati</taxon>
        <taxon>Pseudomonadota</taxon>
        <taxon>Betaproteobacteria</taxon>
        <taxon>Neisseriales</taxon>
        <taxon>Neisseriaceae</taxon>
        <taxon>Uruburuella</taxon>
    </lineage>
</organism>
<keyword evidence="1 4" id="KW-0489">Methyltransferase</keyword>
<dbReference type="GO" id="GO:0008173">
    <property type="term" value="F:RNA methyltransferase activity"/>
    <property type="evidence" value="ECO:0007669"/>
    <property type="project" value="InterPro"/>
</dbReference>
<proteinExistence type="inferred from homology"/>
<feature type="active site" description="Nucleophile" evidence="4">
    <location>
        <position position="46"/>
    </location>
</feature>
<gene>
    <name evidence="5" type="ORF">LVJ78_10570</name>
</gene>
<dbReference type="RefSeq" id="WP_243650373.1">
    <property type="nucleotide sequence ID" value="NZ_CP091507.1"/>
</dbReference>
<reference evidence="5" key="1">
    <citation type="submission" date="2021-12" db="EMBL/GenBank/DDBJ databases">
        <authorList>
            <person name="Veyrier F.J."/>
        </authorList>
    </citation>
    <scope>NUCLEOTIDE SEQUENCE</scope>
    <source>
        <strain evidence="5">1258/02</strain>
    </source>
</reference>
<dbReference type="SUPFAM" id="SSF53335">
    <property type="entry name" value="S-adenosyl-L-methionine-dependent methyltransferases"/>
    <property type="match status" value="1"/>
</dbReference>
<reference evidence="5" key="2">
    <citation type="journal article" date="2022" name="Res Sq">
        <title>Evolution of multicellular longitudinally dividing oral cavity symbionts (Neisseriaceae).</title>
        <authorList>
            <person name="Nyongesa S."/>
            <person name="Weber P."/>
            <person name="Bernet E."/>
            <person name="Pullido F."/>
            <person name="Nieckarz M."/>
            <person name="Delaby M."/>
            <person name="Nieves C."/>
            <person name="Viehboeck T."/>
            <person name="Krause N."/>
            <person name="Rivera-Millot A."/>
            <person name="Nakamura A."/>
            <person name="Vischer N."/>
            <person name="VanNieuwenhze M."/>
            <person name="Brun Y."/>
            <person name="Cava F."/>
            <person name="Bulgheresi S."/>
            <person name="Veyrier F."/>
        </authorList>
    </citation>
    <scope>NUCLEOTIDE SEQUENCE</scope>
    <source>
        <strain evidence="5">1258/02</strain>
    </source>
</reference>
<evidence type="ECO:0000256" key="1">
    <source>
        <dbReference type="ARBA" id="ARBA00022603"/>
    </source>
</evidence>
<dbReference type="GO" id="GO:0006396">
    <property type="term" value="P:RNA processing"/>
    <property type="evidence" value="ECO:0007669"/>
    <property type="project" value="InterPro"/>
</dbReference>
<dbReference type="Proteomes" id="UP000829756">
    <property type="component" value="Chromosome"/>
</dbReference>
<name>A0AAE9GWR9_9NEIS</name>
<evidence type="ECO:0000256" key="2">
    <source>
        <dbReference type="ARBA" id="ARBA00022679"/>
    </source>
</evidence>
<keyword evidence="3 4" id="KW-0949">S-adenosyl-L-methionine</keyword>
<comment type="caution">
    <text evidence="4">Lacks conserved residue(s) required for the propagation of feature annotation.</text>
</comment>
<sequence length="70" mass="7895">MKRTQVRLRRGAWDKMLLDPPLSGAYAVVQMLHKPYLPQRVVYVPCNPATFARDAAVWVEKSHGFVAAVS</sequence>
<dbReference type="GO" id="GO:0032259">
    <property type="term" value="P:methylation"/>
    <property type="evidence" value="ECO:0007669"/>
    <property type="project" value="UniProtKB-KW"/>
</dbReference>
<dbReference type="KEGG" id="usu:LVJ78_10570"/>
<dbReference type="EMBL" id="CP091507">
    <property type="protein sequence ID" value="UOO79123.1"/>
    <property type="molecule type" value="Genomic_DNA"/>
</dbReference>
<dbReference type="Gene3D" id="3.40.50.150">
    <property type="entry name" value="Vaccinia Virus protein VP39"/>
    <property type="match status" value="1"/>
</dbReference>
<evidence type="ECO:0000256" key="4">
    <source>
        <dbReference type="PROSITE-ProRule" id="PRU01024"/>
    </source>
</evidence>
<protein>
    <recommendedName>
        <fullName evidence="7">tRNA (Uracil-5-)-methyltransferase</fullName>
    </recommendedName>
</protein>
<evidence type="ECO:0008006" key="7">
    <source>
        <dbReference type="Google" id="ProtNLM"/>
    </source>
</evidence>
<dbReference type="PROSITE" id="PS51687">
    <property type="entry name" value="SAM_MT_RNA_M5U"/>
    <property type="match status" value="1"/>
</dbReference>
<evidence type="ECO:0000313" key="6">
    <source>
        <dbReference type="Proteomes" id="UP000829756"/>
    </source>
</evidence>
<dbReference type="InterPro" id="IPR029063">
    <property type="entry name" value="SAM-dependent_MTases_sf"/>
</dbReference>